<evidence type="ECO:0000313" key="1">
    <source>
        <dbReference type="EMBL" id="KFM72038.1"/>
    </source>
</evidence>
<dbReference type="AlphaFoldDB" id="A0A087U3U9"/>
<dbReference type="Gene3D" id="3.30.450.190">
    <property type="match status" value="1"/>
</dbReference>
<evidence type="ECO:0000313" key="2">
    <source>
        <dbReference type="Proteomes" id="UP000054359"/>
    </source>
</evidence>
<protein>
    <submittedName>
        <fullName evidence="1">Ras-related GTP-binding protein B</fullName>
    </submittedName>
</protein>
<accession>A0A087U3U9</accession>
<name>A0A087U3U9_STEMI</name>
<gene>
    <name evidence="1" type="ORF">X975_15417</name>
</gene>
<dbReference type="Proteomes" id="UP000054359">
    <property type="component" value="Unassembled WGS sequence"/>
</dbReference>
<dbReference type="OrthoDB" id="10020193at2759"/>
<sequence>MQLSNGIFSAYIDVFTPNTYVMVVISDPNITPAITLLNIKNARKHFEKLEGVRQPQPLLATQ</sequence>
<keyword evidence="2" id="KW-1185">Reference proteome</keyword>
<dbReference type="STRING" id="407821.A0A087U3U9"/>
<feature type="non-terminal residue" evidence="1">
    <location>
        <position position="62"/>
    </location>
</feature>
<proteinExistence type="predicted"/>
<reference evidence="1 2" key="1">
    <citation type="submission" date="2013-11" db="EMBL/GenBank/DDBJ databases">
        <title>Genome sequencing of Stegodyphus mimosarum.</title>
        <authorList>
            <person name="Bechsgaard J."/>
        </authorList>
    </citation>
    <scope>NUCLEOTIDE SEQUENCE [LARGE SCALE GENOMIC DNA]</scope>
</reference>
<dbReference type="EMBL" id="KK118034">
    <property type="protein sequence ID" value="KFM72038.1"/>
    <property type="molecule type" value="Genomic_DNA"/>
</dbReference>
<organism evidence="1 2">
    <name type="scientific">Stegodyphus mimosarum</name>
    <name type="common">African social velvet spider</name>
    <dbReference type="NCBI Taxonomy" id="407821"/>
    <lineage>
        <taxon>Eukaryota</taxon>
        <taxon>Metazoa</taxon>
        <taxon>Ecdysozoa</taxon>
        <taxon>Arthropoda</taxon>
        <taxon>Chelicerata</taxon>
        <taxon>Arachnida</taxon>
        <taxon>Araneae</taxon>
        <taxon>Araneomorphae</taxon>
        <taxon>Entelegynae</taxon>
        <taxon>Eresoidea</taxon>
        <taxon>Eresidae</taxon>
        <taxon>Stegodyphus</taxon>
    </lineage>
</organism>